<dbReference type="Proteomes" id="UP000000637">
    <property type="component" value="Chromosome"/>
</dbReference>
<dbReference type="EMBL" id="CP000474">
    <property type="protein sequence ID" value="ABM09581.1"/>
    <property type="molecule type" value="Genomic_DNA"/>
</dbReference>
<evidence type="ECO:0000256" key="1">
    <source>
        <dbReference type="SAM" id="Phobius"/>
    </source>
</evidence>
<dbReference type="InterPro" id="IPR045535">
    <property type="entry name" value="ThsA_Macro"/>
</dbReference>
<name>A1R1W8_PAEAT</name>
<dbReference type="eggNOG" id="COG3629">
    <property type="taxonomic scope" value="Bacteria"/>
</dbReference>
<keyword evidence="1" id="KW-1133">Transmembrane helix</keyword>
<dbReference type="KEGG" id="aau:AAur_0422"/>
<protein>
    <recommendedName>
        <fullName evidence="2">Thoeris protein ThsA Macro domain-containing protein</fullName>
    </recommendedName>
</protein>
<keyword evidence="1" id="KW-0472">Membrane</keyword>
<gene>
    <name evidence="3" type="ordered locus">AAur_0422</name>
</gene>
<organism evidence="3 4">
    <name type="scientific">Paenarthrobacter aurescens (strain TC1)</name>
    <dbReference type="NCBI Taxonomy" id="290340"/>
    <lineage>
        <taxon>Bacteria</taxon>
        <taxon>Bacillati</taxon>
        <taxon>Actinomycetota</taxon>
        <taxon>Actinomycetes</taxon>
        <taxon>Micrococcales</taxon>
        <taxon>Micrococcaceae</taxon>
        <taxon>Paenarthrobacter</taxon>
    </lineage>
</organism>
<feature type="transmembrane region" description="Helical" evidence="1">
    <location>
        <begin position="23"/>
        <end position="41"/>
    </location>
</feature>
<reference evidence="3 4" key="1">
    <citation type="journal article" date="2006" name="PLoS Genet.">
        <title>Secrets of soil survival revealed by the genome sequence of Arthrobacter aurescens TC1.</title>
        <authorList>
            <person name="Mongodin E.F."/>
            <person name="Shapir N."/>
            <person name="Daugherty S.C."/>
            <person name="DeBoy R.T."/>
            <person name="Emerson J.B."/>
            <person name="Shvartzbeyn A."/>
            <person name="Radune D."/>
            <person name="Vamathevan J."/>
            <person name="Riggs F."/>
            <person name="Grinberg V."/>
            <person name="Khouri H."/>
            <person name="Wackett L.P."/>
            <person name="Nelson K.E."/>
            <person name="Sadowsky M.J."/>
        </authorList>
    </citation>
    <scope>NUCLEOTIDE SEQUENCE [LARGE SCALE GENOMIC DNA]</scope>
    <source>
        <strain evidence="3 4">TC1</strain>
    </source>
</reference>
<accession>A1R1W8</accession>
<sequence length="258" mass="28600">MGFFAVPIGILAPLAPQWWDGKWWLVLGVLAVAVGWTALGLRRKEPNQRYRENVTIRLVVGDLFIQDASPVIGMTATFDTRVPEVIAPTSVQGHFLKRIYDGSQERLDADLDHALANVKPEGMIAKPGKQTVYPLGTVATLSPPGRLRYYCAAYTRMDEKNRASGTIRSVLDSLDNSWEEADVHGNGDPICVPVIGQGQSRIPELTPEISIRLIAFSFLLRSKKSRFASELRIVVHPSERDKINFPEFQAFLTSLAAS</sequence>
<dbReference type="Pfam" id="PF20016">
    <property type="entry name" value="ThsA_Macro"/>
    <property type="match status" value="1"/>
</dbReference>
<dbReference type="HOGENOM" id="CLU_080968_0_0_11"/>
<proteinExistence type="predicted"/>
<evidence type="ECO:0000313" key="4">
    <source>
        <dbReference type="Proteomes" id="UP000000637"/>
    </source>
</evidence>
<evidence type="ECO:0000259" key="2">
    <source>
        <dbReference type="Pfam" id="PF20016"/>
    </source>
</evidence>
<evidence type="ECO:0000313" key="3">
    <source>
        <dbReference type="EMBL" id="ABM09581.1"/>
    </source>
</evidence>
<keyword evidence="4" id="KW-1185">Reference proteome</keyword>
<keyword evidence="1" id="KW-0812">Transmembrane</keyword>
<dbReference type="STRING" id="290340.AAur_0422"/>
<feature type="domain" description="Thoeris protein ThsA Macro" evidence="2">
    <location>
        <begin position="56"/>
        <end position="236"/>
    </location>
</feature>
<dbReference type="AlphaFoldDB" id="A1R1W8"/>